<dbReference type="OrthoDB" id="113641at2759"/>
<evidence type="ECO:0000313" key="1">
    <source>
        <dbReference type="EMBL" id="OWY96443.1"/>
    </source>
</evidence>
<dbReference type="Proteomes" id="UP000198211">
    <property type="component" value="Unassembled WGS sequence"/>
</dbReference>
<comment type="caution">
    <text evidence="1">The sequence shown here is derived from an EMBL/GenBank/DDBJ whole genome shotgun (WGS) entry which is preliminary data.</text>
</comment>
<keyword evidence="2" id="KW-1185">Reference proteome</keyword>
<sequence length="108" mass="12363">MDFIHSKKCNRLTVDKIDMLAFIYVNENALRKDAAQTSFSDWSRLHSYPECHEDLDHEAQYKTSPANCCQRATAVNVFKQFLVKESTTVEFIRSMLVTDSGGAAFLKH</sequence>
<evidence type="ECO:0000313" key="2">
    <source>
        <dbReference type="Proteomes" id="UP000198211"/>
    </source>
</evidence>
<reference evidence="2" key="1">
    <citation type="submission" date="2017-03" db="EMBL/GenBank/DDBJ databases">
        <title>Phytopthora megakarya and P. palmivora, two closely related causual agents of cacao black pod achieved similar genome size and gene model numbers by different mechanisms.</title>
        <authorList>
            <person name="Ali S."/>
            <person name="Shao J."/>
            <person name="Larry D.J."/>
            <person name="Kronmiller B."/>
            <person name="Shen D."/>
            <person name="Strem M.D."/>
            <person name="Melnick R.L."/>
            <person name="Guiltinan M.J."/>
            <person name="Tyler B.M."/>
            <person name="Meinhardt L.W."/>
            <person name="Bailey B.A."/>
        </authorList>
    </citation>
    <scope>NUCLEOTIDE SEQUENCE [LARGE SCALE GENOMIC DNA]</scope>
    <source>
        <strain evidence="2">zdho120</strain>
    </source>
</reference>
<proteinExistence type="predicted"/>
<gene>
    <name evidence="1" type="ORF">PHMEG_00033287</name>
</gene>
<protein>
    <submittedName>
        <fullName evidence="1">Uncharacterized protein</fullName>
    </submittedName>
</protein>
<organism evidence="1 2">
    <name type="scientific">Phytophthora megakarya</name>
    <dbReference type="NCBI Taxonomy" id="4795"/>
    <lineage>
        <taxon>Eukaryota</taxon>
        <taxon>Sar</taxon>
        <taxon>Stramenopiles</taxon>
        <taxon>Oomycota</taxon>
        <taxon>Peronosporomycetes</taxon>
        <taxon>Peronosporales</taxon>
        <taxon>Peronosporaceae</taxon>
        <taxon>Phytophthora</taxon>
    </lineage>
</organism>
<dbReference type="AlphaFoldDB" id="A0A225UTV7"/>
<name>A0A225UTV7_9STRA</name>
<accession>A0A225UTV7</accession>
<dbReference type="EMBL" id="NBNE01011627">
    <property type="protein sequence ID" value="OWY96443.1"/>
    <property type="molecule type" value="Genomic_DNA"/>
</dbReference>
<dbReference type="STRING" id="4795.A0A225UTV7"/>